<dbReference type="GO" id="GO:0016491">
    <property type="term" value="F:oxidoreductase activity"/>
    <property type="evidence" value="ECO:0007669"/>
    <property type="project" value="UniProtKB-KW"/>
</dbReference>
<dbReference type="Proteomes" id="UP001642360">
    <property type="component" value="Unassembled WGS sequence"/>
</dbReference>
<keyword evidence="2" id="KW-0520">NAD</keyword>
<dbReference type="EMBL" id="CAUOFW020001281">
    <property type="protein sequence ID" value="CAK9143274.1"/>
    <property type="molecule type" value="Genomic_DNA"/>
</dbReference>
<sequence length="301" mass="32737">MEGDGVICSAVDILPTEFAKEASQHFGDILSHFIGSLASLKDTDGLPAHLERACIAHDGALTSLYAYIPRMRNSDLEDISENLANSNINKKEYTILVSLSGHLFDQFLINEALDIIEASGGSFHLVKCQVGQSTDAMSYSELEVGADDSAVLDKIINSLTSISTSSENLGFLASDTNMISLKLGKVRQGGIEEEYDMKKKHLVLILGAGRVCQPAVELLTSIGSISSRQWLKSCIEPEFEEQNCVEVIVASLYLKDAEEIIKGIPNAVAVQLDIMDHGSLYKYISQVAFALHISNTVKCHI</sequence>
<name>A0ABC8RJR3_9AQUA</name>
<keyword evidence="5" id="KW-1185">Reference proteome</keyword>
<comment type="caution">
    <text evidence="4">The sequence shown here is derived from an EMBL/GenBank/DDBJ whole genome shotgun (WGS) entry which is preliminary data.</text>
</comment>
<organism evidence="4 5">
    <name type="scientific">Ilex paraguariensis</name>
    <name type="common">yerba mate</name>
    <dbReference type="NCBI Taxonomy" id="185542"/>
    <lineage>
        <taxon>Eukaryota</taxon>
        <taxon>Viridiplantae</taxon>
        <taxon>Streptophyta</taxon>
        <taxon>Embryophyta</taxon>
        <taxon>Tracheophyta</taxon>
        <taxon>Spermatophyta</taxon>
        <taxon>Magnoliopsida</taxon>
        <taxon>eudicotyledons</taxon>
        <taxon>Gunneridae</taxon>
        <taxon>Pentapetalae</taxon>
        <taxon>asterids</taxon>
        <taxon>campanulids</taxon>
        <taxon>Aquifoliales</taxon>
        <taxon>Aquifoliaceae</taxon>
        <taxon>Ilex</taxon>
    </lineage>
</organism>
<feature type="domain" description="LOR/SDH bifunctional enzyme conserved" evidence="3">
    <location>
        <begin position="96"/>
        <end position="165"/>
    </location>
</feature>
<evidence type="ECO:0000313" key="4">
    <source>
        <dbReference type="EMBL" id="CAK9143274.1"/>
    </source>
</evidence>
<evidence type="ECO:0000256" key="2">
    <source>
        <dbReference type="ARBA" id="ARBA00023027"/>
    </source>
</evidence>
<accession>A0ABC8RJR3</accession>
<dbReference type="Pfam" id="PF04455">
    <property type="entry name" value="Saccharop_dh_N"/>
    <property type="match status" value="1"/>
</dbReference>
<dbReference type="PANTHER" id="PTHR11133:SF22">
    <property type="entry name" value="ALPHA-AMINOADIPIC SEMIALDEHYDE SYNTHASE, MITOCHONDRIAL"/>
    <property type="match status" value="1"/>
</dbReference>
<dbReference type="InterPro" id="IPR007545">
    <property type="entry name" value="LOR/SDH_bifunc_enz_cons_dom"/>
</dbReference>
<dbReference type="CDD" id="cd12144">
    <property type="entry name" value="SDH_N_domain"/>
    <property type="match status" value="1"/>
</dbReference>
<evidence type="ECO:0000256" key="1">
    <source>
        <dbReference type="ARBA" id="ARBA00023002"/>
    </source>
</evidence>
<keyword evidence="1" id="KW-0560">Oxidoreductase</keyword>
<evidence type="ECO:0000313" key="5">
    <source>
        <dbReference type="Proteomes" id="UP001642360"/>
    </source>
</evidence>
<dbReference type="Gene3D" id="3.30.70.2690">
    <property type="entry name" value="LOR/SDH bifunctional enzyme, conserved domain"/>
    <property type="match status" value="1"/>
</dbReference>
<gene>
    <name evidence="4" type="ORF">ILEXP_LOCUS10971</name>
</gene>
<dbReference type="AlphaFoldDB" id="A0ABC8RJR3"/>
<dbReference type="PANTHER" id="PTHR11133">
    <property type="entry name" value="SACCHAROPINE DEHYDROGENASE"/>
    <property type="match status" value="1"/>
</dbReference>
<dbReference type="InterPro" id="IPR043009">
    <property type="entry name" value="LOR/SDH_bifunc_enz_cons_dom_sf"/>
</dbReference>
<proteinExistence type="predicted"/>
<evidence type="ECO:0000259" key="3">
    <source>
        <dbReference type="Pfam" id="PF04455"/>
    </source>
</evidence>
<dbReference type="Gene3D" id="3.40.50.720">
    <property type="entry name" value="NAD(P)-binding Rossmann-like Domain"/>
    <property type="match status" value="1"/>
</dbReference>
<dbReference type="FunFam" id="3.30.70.2690:FF:000001">
    <property type="entry name" value="Lysine-ketoglutarate reductase/saccharopine dehydrogenase1"/>
    <property type="match status" value="1"/>
</dbReference>
<protein>
    <recommendedName>
        <fullName evidence="3">LOR/SDH bifunctional enzyme conserved domain-containing protein</fullName>
    </recommendedName>
</protein>
<dbReference type="InterPro" id="IPR051168">
    <property type="entry name" value="AASS"/>
</dbReference>
<reference evidence="4 5" key="1">
    <citation type="submission" date="2024-02" db="EMBL/GenBank/DDBJ databases">
        <authorList>
            <person name="Vignale AGUSTIN F."/>
            <person name="Sosa J E."/>
            <person name="Modenutti C."/>
        </authorList>
    </citation>
    <scope>NUCLEOTIDE SEQUENCE [LARGE SCALE GENOMIC DNA]</scope>
</reference>